<dbReference type="RefSeq" id="WP_146511729.1">
    <property type="nucleotide sequence ID" value="NZ_SIHI01000028.1"/>
</dbReference>
<evidence type="ECO:0000256" key="4">
    <source>
        <dbReference type="ARBA" id="ARBA00022723"/>
    </source>
</evidence>
<keyword evidence="3" id="KW-0349">Heme</keyword>
<protein>
    <submittedName>
        <fullName evidence="10">Sulfite reductase [ferredoxin]</fullName>
        <ecNumber evidence="10">1.8.7.1</ecNumber>
    </submittedName>
</protein>
<organism evidence="10 11">
    <name type="scientific">Thalassoglobus neptunius</name>
    <dbReference type="NCBI Taxonomy" id="1938619"/>
    <lineage>
        <taxon>Bacteria</taxon>
        <taxon>Pseudomonadati</taxon>
        <taxon>Planctomycetota</taxon>
        <taxon>Planctomycetia</taxon>
        <taxon>Planctomycetales</taxon>
        <taxon>Planctomycetaceae</taxon>
        <taxon>Thalassoglobus</taxon>
    </lineage>
</organism>
<keyword evidence="5 10" id="KW-0560">Oxidoreductase</keyword>
<dbReference type="GO" id="GO:0046872">
    <property type="term" value="F:metal ion binding"/>
    <property type="evidence" value="ECO:0007669"/>
    <property type="project" value="UniProtKB-KW"/>
</dbReference>
<comment type="similarity">
    <text evidence="1">Belongs to the nitrite and sulfite reductase 4Fe-4S domain family.</text>
</comment>
<sequence length="615" mass="67381">MASEKEFTDSQKNFLQGFAMGSDVARKVQGLPIISNSGIAGVQGGGPPGLALELGPQGAKITDGSNNPEDVQTVAQNQFLSAGKKLSKEEKAKREKDPFSMWAEMRQAAAEDKFPKGDDVFLYKFHGLFYVAPNQNSFMCRLRIAGGDLSSWQLRGVADLSDRCGGGYVDLTTRGNLQIREIPASRGCELLEGLVDLGLVNKGAGADNVRNITCSATSGIDPRELCETLPLAKAMHHHILNTRDLYRLPRKFNISFDGGGEIPTLDETNDLAFQAVSVTEELASEEFPEGVYFRLALGGITGHEDFARSTGVLLRHENCIPVADAVLRVFLRAGDRTDREKARLKYVLDDWGFDKFLTAVEEEMGRPLPRVASDQFVAPLPPDRWAHVGVHPQRQDNQYYVGVIFPVGRSTSEQTRGLARIAEKYGSGRIRLTVWKNLILPDIDEADIEAVKQEIVDLGLDWSASSIRSGLVACTGNKGCKYAAADTKGQAMYLANYLEERIDLDVPINIHFTGCPNSCAQHYIGDIGMRGTKVEDGEEMVEGYEIVVGGGYASSQAIGRQLYSGVAFSDISPLIERLLEYYLDERESGETFAQFANRHELDALRSVVEPVVGAT</sequence>
<dbReference type="InterPro" id="IPR012798">
    <property type="entry name" value="Cbl_synth_CobG-like"/>
</dbReference>
<dbReference type="AlphaFoldDB" id="A0A5C5W876"/>
<dbReference type="EC" id="1.8.7.1" evidence="10"/>
<dbReference type="GO" id="GO:0051539">
    <property type="term" value="F:4 iron, 4 sulfur cluster binding"/>
    <property type="evidence" value="ECO:0007669"/>
    <property type="project" value="UniProtKB-KW"/>
</dbReference>
<comment type="caution">
    <text evidence="10">The sequence shown here is derived from an EMBL/GenBank/DDBJ whole genome shotgun (WGS) entry which is preliminary data.</text>
</comment>
<dbReference type="EMBL" id="SIHI01000028">
    <property type="protein sequence ID" value="TWT46385.1"/>
    <property type="molecule type" value="Genomic_DNA"/>
</dbReference>
<feature type="domain" description="Nitrite/sulphite reductase 4Fe-4S" evidence="8">
    <location>
        <begin position="471"/>
        <end position="610"/>
    </location>
</feature>
<dbReference type="NCBIfam" id="NF007126">
    <property type="entry name" value="PRK09567.1"/>
    <property type="match status" value="1"/>
</dbReference>
<feature type="domain" description="Nitrite/Sulfite reductase ferredoxin-like" evidence="9">
    <location>
        <begin position="391"/>
        <end position="455"/>
    </location>
</feature>
<keyword evidence="7" id="KW-0411">Iron-sulfur</keyword>
<evidence type="ECO:0000256" key="2">
    <source>
        <dbReference type="ARBA" id="ARBA00022485"/>
    </source>
</evidence>
<reference evidence="10 11" key="1">
    <citation type="submission" date="2019-02" db="EMBL/GenBank/DDBJ databases">
        <title>Deep-cultivation of Planctomycetes and their phenomic and genomic characterization uncovers novel biology.</title>
        <authorList>
            <person name="Wiegand S."/>
            <person name="Jogler M."/>
            <person name="Boedeker C."/>
            <person name="Pinto D."/>
            <person name="Vollmers J."/>
            <person name="Rivas-Marin E."/>
            <person name="Kohn T."/>
            <person name="Peeters S.H."/>
            <person name="Heuer A."/>
            <person name="Rast P."/>
            <person name="Oberbeckmann S."/>
            <person name="Bunk B."/>
            <person name="Jeske O."/>
            <person name="Meyerdierks A."/>
            <person name="Storesund J.E."/>
            <person name="Kallscheuer N."/>
            <person name="Luecker S."/>
            <person name="Lage O.M."/>
            <person name="Pohl T."/>
            <person name="Merkel B.J."/>
            <person name="Hornburger P."/>
            <person name="Mueller R.-W."/>
            <person name="Bruemmer F."/>
            <person name="Labrenz M."/>
            <person name="Spormann A.M."/>
            <person name="Op Den Camp H."/>
            <person name="Overmann J."/>
            <person name="Amann R."/>
            <person name="Jetten M.S.M."/>
            <person name="Mascher T."/>
            <person name="Medema M.H."/>
            <person name="Devos D.P."/>
            <person name="Kaster A.-K."/>
            <person name="Ovreas L."/>
            <person name="Rohde M."/>
            <person name="Galperin M.Y."/>
            <person name="Jogler C."/>
        </authorList>
    </citation>
    <scope>NUCLEOTIDE SEQUENCE [LARGE SCALE GENOMIC DNA]</scope>
    <source>
        <strain evidence="10 11">KOR42</strain>
    </source>
</reference>
<dbReference type="NCBIfam" id="TIGR02435">
    <property type="entry name" value="CobG"/>
    <property type="match status" value="1"/>
</dbReference>
<dbReference type="SUPFAM" id="SSF56014">
    <property type="entry name" value="Nitrite and sulphite reductase 4Fe-4S domain-like"/>
    <property type="match status" value="2"/>
</dbReference>
<proteinExistence type="inferred from homology"/>
<evidence type="ECO:0000259" key="8">
    <source>
        <dbReference type="Pfam" id="PF01077"/>
    </source>
</evidence>
<dbReference type="PANTHER" id="PTHR32439:SF0">
    <property type="entry name" value="FERREDOXIN--NITRITE REDUCTASE, CHLOROPLASTIC"/>
    <property type="match status" value="1"/>
</dbReference>
<evidence type="ECO:0000259" key="9">
    <source>
        <dbReference type="Pfam" id="PF03460"/>
    </source>
</evidence>
<evidence type="ECO:0000313" key="11">
    <source>
        <dbReference type="Proteomes" id="UP000317243"/>
    </source>
</evidence>
<dbReference type="PANTHER" id="PTHR32439">
    <property type="entry name" value="FERREDOXIN--NITRITE REDUCTASE, CHLOROPLASTIC"/>
    <property type="match status" value="1"/>
</dbReference>
<dbReference type="Pfam" id="PF03460">
    <property type="entry name" value="NIR_SIR_ferr"/>
    <property type="match status" value="2"/>
</dbReference>
<evidence type="ECO:0000256" key="1">
    <source>
        <dbReference type="ARBA" id="ARBA00010429"/>
    </source>
</evidence>
<gene>
    <name evidence="10" type="primary">sir_2</name>
    <name evidence="10" type="ORF">KOR42_43620</name>
</gene>
<dbReference type="SUPFAM" id="SSF55124">
    <property type="entry name" value="Nitrite/Sulfite reductase N-terminal domain-like"/>
    <property type="match status" value="2"/>
</dbReference>
<dbReference type="Proteomes" id="UP000317243">
    <property type="component" value="Unassembled WGS sequence"/>
</dbReference>
<keyword evidence="11" id="KW-1185">Reference proteome</keyword>
<dbReference type="PROSITE" id="PS00365">
    <property type="entry name" value="NIR_SIR"/>
    <property type="match status" value="1"/>
</dbReference>
<dbReference type="OrthoDB" id="9803707at2"/>
<evidence type="ECO:0000256" key="3">
    <source>
        <dbReference type="ARBA" id="ARBA00022617"/>
    </source>
</evidence>
<dbReference type="InterPro" id="IPR036136">
    <property type="entry name" value="Nit/Sulf_reduc_fer-like_dom_sf"/>
</dbReference>
<dbReference type="InterPro" id="IPR005117">
    <property type="entry name" value="NiRdtase/SiRdtase_haem-b_fer"/>
</dbReference>
<dbReference type="PRINTS" id="PR00397">
    <property type="entry name" value="SIROHAEM"/>
</dbReference>
<keyword evidence="6" id="KW-0408">Iron</keyword>
<evidence type="ECO:0000313" key="10">
    <source>
        <dbReference type="EMBL" id="TWT46385.1"/>
    </source>
</evidence>
<name>A0A5C5W876_9PLAN</name>
<dbReference type="GO" id="GO:0050311">
    <property type="term" value="F:sulfite reductase (ferredoxin) activity"/>
    <property type="evidence" value="ECO:0007669"/>
    <property type="project" value="UniProtKB-EC"/>
</dbReference>
<keyword evidence="4" id="KW-0479">Metal-binding</keyword>
<feature type="domain" description="Nitrite/sulphite reductase 4Fe-4S" evidence="8">
    <location>
        <begin position="206"/>
        <end position="367"/>
    </location>
</feature>
<dbReference type="Gene3D" id="3.90.480.10">
    <property type="entry name" value="Sulfite Reductase Hemoprotein,Domain 2"/>
    <property type="match status" value="1"/>
</dbReference>
<keyword evidence="2" id="KW-0004">4Fe-4S</keyword>
<dbReference type="InterPro" id="IPR006067">
    <property type="entry name" value="NO2/SO3_Rdtase_4Fe4S_dom"/>
</dbReference>
<dbReference type="GO" id="GO:0020037">
    <property type="term" value="F:heme binding"/>
    <property type="evidence" value="ECO:0007669"/>
    <property type="project" value="InterPro"/>
</dbReference>
<dbReference type="InterPro" id="IPR051329">
    <property type="entry name" value="NIR_SIR_4Fe-4S"/>
</dbReference>
<dbReference type="Gene3D" id="3.30.413.10">
    <property type="entry name" value="Sulfite Reductase Hemoprotein, domain 1"/>
    <property type="match status" value="2"/>
</dbReference>
<feature type="domain" description="Nitrite/Sulfite reductase ferredoxin-like" evidence="9">
    <location>
        <begin position="136"/>
        <end position="194"/>
    </location>
</feature>
<dbReference type="InterPro" id="IPR006066">
    <property type="entry name" value="NO2/SO3_Rdtase_FeS/sirohaem_BS"/>
</dbReference>
<evidence type="ECO:0000256" key="6">
    <source>
        <dbReference type="ARBA" id="ARBA00023004"/>
    </source>
</evidence>
<evidence type="ECO:0000256" key="7">
    <source>
        <dbReference type="ARBA" id="ARBA00023014"/>
    </source>
</evidence>
<evidence type="ECO:0000256" key="5">
    <source>
        <dbReference type="ARBA" id="ARBA00023002"/>
    </source>
</evidence>
<dbReference type="Pfam" id="PF01077">
    <property type="entry name" value="NIR_SIR"/>
    <property type="match status" value="2"/>
</dbReference>
<accession>A0A5C5W876</accession>
<dbReference type="InterPro" id="IPR045854">
    <property type="entry name" value="NO2/SO3_Rdtase_4Fe4S_sf"/>
</dbReference>